<keyword evidence="7" id="KW-0175">Coiled coil</keyword>
<comment type="subunit">
    <text evidence="1">Self-associates forming complexes of several hundred monomers.</text>
</comment>
<reference evidence="9 11" key="9">
    <citation type="journal article" date="2015" name="G3 (Bethesda)">
        <title>Gene Model Annotations for Drosophila melanogaster: Impact of High-Throughput Data.</title>
        <authorList>
            <consortium name="FlyBase Consortium"/>
            <person name="Matthews B.B."/>
            <person name="Dos Santos G."/>
            <person name="Crosby M.A."/>
            <person name="Emmert D.B."/>
            <person name="St Pierre S.E."/>
            <person name="Gramates L.S."/>
            <person name="Zhou P."/>
            <person name="Schroeder A.J."/>
            <person name="Falls K."/>
            <person name="Strelets V."/>
            <person name="Russo S.M."/>
            <person name="Gelbart W.M."/>
            <person name="null"/>
        </authorList>
    </citation>
    <scope>NUCLEOTIDE SEQUENCE [LARGE SCALE GENOMIC DNA]</scope>
    <source>
        <strain evidence="11">Berkeley</strain>
    </source>
</reference>
<evidence type="ECO:0000313" key="10">
    <source>
        <dbReference type="FlyBase" id="FBgn0041702"/>
    </source>
</evidence>
<dbReference type="AlphaFoldDB" id="A0A0B4KFV4"/>
<reference evidence="9 11" key="2">
    <citation type="journal article" date="2002" name="Genome Biol.">
        <title>Finishing a whole-genome shotgun: release 3 of the Drosophila melanogaster euchromatic genome sequence.</title>
        <authorList>
            <person name="Celniker S.E."/>
            <person name="Wheeler D.A."/>
            <person name="Kronmiller B."/>
            <person name="Carlson J.W."/>
            <person name="Halpern A."/>
            <person name="Patel S."/>
            <person name="Adams M."/>
            <person name="Champe M."/>
            <person name="Dugan S.P."/>
            <person name="Frise E."/>
            <person name="Hodgson A."/>
            <person name="George R.A."/>
            <person name="Hoskins R.A."/>
            <person name="Laverty T."/>
            <person name="Muzny D.M."/>
            <person name="Nelson C.R."/>
            <person name="Pacleb J.M."/>
            <person name="Park S."/>
            <person name="Pfeiffer B.D."/>
            <person name="Richards S."/>
            <person name="Sodergren E.J."/>
            <person name="Svirskas R."/>
            <person name="Tabor P.E."/>
            <person name="Wan K."/>
            <person name="Stapleton M."/>
            <person name="Sutton G.G."/>
            <person name="Venter C."/>
            <person name="Weinstock G."/>
            <person name="Scherer S.E."/>
            <person name="Myers E.W."/>
            <person name="Gibbs R.A."/>
            <person name="Rubin G.M."/>
        </authorList>
    </citation>
    <scope>NUCLEOTIDE SEQUENCE [LARGE SCALE GENOMIC DNA]</scope>
    <source>
        <strain evidence="11">Berkeley</strain>
    </source>
</reference>
<reference evidence="9 11" key="4">
    <citation type="journal article" date="2002" name="Genome Biol.">
        <title>The transposable elements of the Drosophila melanogaster euchromatin: a genomics perspective.</title>
        <authorList>
            <person name="Kaminker J.S."/>
            <person name="Bergman C.M."/>
            <person name="Kronmiller B."/>
            <person name="Carlson J."/>
            <person name="Svirskas R."/>
            <person name="Patel S."/>
            <person name="Frise E."/>
            <person name="Wheeler D.A."/>
            <person name="Lewis S.E."/>
            <person name="Rubin G.M."/>
            <person name="Ashburner M."/>
            <person name="Celniker S.E."/>
        </authorList>
    </citation>
    <scope>NUCLEOTIDE SEQUENCE [LARGE SCALE GENOMIC DNA]</scope>
    <source>
        <strain evidence="11">Berkeley</strain>
    </source>
</reference>
<keyword evidence="11" id="KW-1185">Reference proteome</keyword>
<dbReference type="ExpressionAtlas" id="A0A0B4KFV4">
    <property type="expression patterns" value="baseline and differential"/>
</dbReference>
<dbReference type="Pfam" id="PF13873">
    <property type="entry name" value="Myb_DNA-bind_5"/>
    <property type="match status" value="1"/>
</dbReference>
<dbReference type="BioGRID-ORCS" id="59128">
    <property type="hits" value="0 hits in 1 CRISPR screen"/>
</dbReference>
<dbReference type="Proteomes" id="UP000000803">
    <property type="component" value="Chromosome 2R"/>
</dbReference>
<keyword evidence="4" id="KW-0238">DNA-binding</keyword>
<dbReference type="VEuPathDB" id="VectorBase:FBgn0041702"/>
<evidence type="ECO:0000256" key="1">
    <source>
        <dbReference type="ARBA" id="ARBA00011764"/>
    </source>
</evidence>
<dbReference type="GO" id="GO:0003677">
    <property type="term" value="F:DNA binding"/>
    <property type="evidence" value="ECO:0007669"/>
    <property type="project" value="UniProtKB-KW"/>
</dbReference>
<evidence type="ECO:0000256" key="2">
    <source>
        <dbReference type="ARBA" id="ARBA00016807"/>
    </source>
</evidence>
<evidence type="ECO:0000256" key="5">
    <source>
        <dbReference type="ARBA" id="ARBA00023163"/>
    </source>
</evidence>
<evidence type="ECO:0000313" key="11">
    <source>
        <dbReference type="Proteomes" id="UP000000803"/>
    </source>
</evidence>
<organism evidence="9 11">
    <name type="scientific">Drosophila melanogaster</name>
    <name type="common">Fruit fly</name>
    <dbReference type="NCBI Taxonomy" id="7227"/>
    <lineage>
        <taxon>Eukaryota</taxon>
        <taxon>Metazoa</taxon>
        <taxon>Ecdysozoa</taxon>
        <taxon>Arthropoda</taxon>
        <taxon>Hexapoda</taxon>
        <taxon>Insecta</taxon>
        <taxon>Pterygota</taxon>
        <taxon>Neoptera</taxon>
        <taxon>Endopterygota</taxon>
        <taxon>Diptera</taxon>
        <taxon>Brachycera</taxon>
        <taxon>Muscomorpha</taxon>
        <taxon>Ephydroidea</taxon>
        <taxon>Drosophilidae</taxon>
        <taxon>Drosophila</taxon>
        <taxon>Sophophora</taxon>
    </lineage>
</organism>
<reference evidence="9 11" key="10">
    <citation type="journal article" date="2015" name="G3 (Bethesda)">
        <title>Gene Model Annotations for Drosophila melanogaster: The Rule-Benders.</title>
        <authorList>
            <consortium name="FlyBase Consortium"/>
            <person name="Crosby M.A."/>
            <person name="Gramates L.S."/>
            <person name="Dos Santos G."/>
            <person name="Matthews B.B."/>
            <person name="St Pierre S.E."/>
            <person name="Zhou P."/>
            <person name="Schroeder A.J."/>
            <person name="Falls K."/>
            <person name="Emmert D.B."/>
            <person name="Russo S.M."/>
            <person name="Gelbart W.M."/>
            <person name="null"/>
        </authorList>
    </citation>
    <scope>NUCLEOTIDE SEQUENCE [LARGE SCALE GENOMIC DNA]</scope>
    <source>
        <strain evidence="11">Berkeley</strain>
    </source>
</reference>
<reference evidence="9 11" key="11">
    <citation type="journal article" date="2015" name="Genome Res.">
        <title>The Release 6 reference sequence of the Drosophila melanogaster genome.</title>
        <authorList>
            <person name="Hoskins R.A."/>
            <person name="Carlson J.W."/>
            <person name="Wan K.H."/>
            <person name="Park S."/>
            <person name="Mendez I."/>
            <person name="Galle S.E."/>
            <person name="Booth B.W."/>
            <person name="Pfeiffer B.D."/>
            <person name="George R.A."/>
            <person name="Svirskas R."/>
            <person name="Krzywinski M."/>
            <person name="Schein J."/>
            <person name="Accardo M.C."/>
            <person name="Damia E."/>
            <person name="Messina G."/>
            <person name="Mendez-Lago M."/>
            <person name="de Pablos B."/>
            <person name="Demakova O.V."/>
            <person name="Andreyeva E.N."/>
            <person name="Boldyreva L.V."/>
            <person name="Marra M."/>
            <person name="Carvalho A.B."/>
            <person name="Dimitri P."/>
            <person name="Villasante A."/>
            <person name="Zhimulev I.F."/>
            <person name="Rubin G.M."/>
            <person name="Karpen G.H."/>
            <person name="Celniker S.E."/>
        </authorList>
    </citation>
    <scope>NUCLEOTIDE SEQUENCE [LARGE SCALE GENOMIC DNA]</scope>
    <source>
        <strain evidence="11">Berkeley</strain>
    </source>
</reference>
<gene>
    <name evidence="9" type="primary">Dmel\CG15107</name>
    <name evidence="9 10" type="ORF">CG15107</name>
    <name evidence="9" type="ORF">Dmel_CG15107</name>
</gene>
<dbReference type="PaxDb" id="7227-FBpp0304303"/>
<dbReference type="Bgee" id="FBgn0041702">
    <property type="expression patterns" value="Expressed in egg cell and 73 other cell types or tissues"/>
</dbReference>
<evidence type="ECO:0000256" key="3">
    <source>
        <dbReference type="ARBA" id="ARBA00023015"/>
    </source>
</evidence>
<reference evidence="9 11" key="1">
    <citation type="journal article" date="2000" name="Science">
        <title>The genome sequence of Drosophila melanogaster.</title>
        <authorList>
            <person name="Adams M.D."/>
            <person name="Celniker S.E."/>
            <person name="Holt R.A."/>
            <person name="Evans C.A."/>
            <person name="Gocayne J.D."/>
            <person name="Amanatides P.G."/>
            <person name="Scherer S.E."/>
            <person name="Li P.W."/>
            <person name="Hoskins R.A."/>
            <person name="Galle R.F."/>
            <person name="George R.A."/>
            <person name="Lewis S.E."/>
            <person name="Richards S."/>
            <person name="Ashburner M."/>
            <person name="Henderson S.N."/>
            <person name="Sutton G.G."/>
            <person name="Wortman J.R."/>
            <person name="Yandell M.D."/>
            <person name="Zhang Q."/>
            <person name="Chen L.X."/>
            <person name="Brandon R.C."/>
            <person name="Rogers Y.H."/>
            <person name="Blazej R.G."/>
            <person name="Champe M."/>
            <person name="Pfeiffer B.D."/>
            <person name="Wan K.H."/>
            <person name="Doyle C."/>
            <person name="Baxter E.G."/>
            <person name="Helt G."/>
            <person name="Nelson C.R."/>
            <person name="Gabor G.L."/>
            <person name="Abril J.F."/>
            <person name="Agbayani A."/>
            <person name="An H.J."/>
            <person name="Andrews-Pfannkoch C."/>
            <person name="Baldwin D."/>
            <person name="Ballew R.M."/>
            <person name="Basu A."/>
            <person name="Baxendale J."/>
            <person name="Bayraktaroglu L."/>
            <person name="Beasley E.M."/>
            <person name="Beeson K.Y."/>
            <person name="Benos P.V."/>
            <person name="Berman B.P."/>
            <person name="Bhandari D."/>
            <person name="Bolshakov S."/>
            <person name="Borkova D."/>
            <person name="Botchan M.R."/>
            <person name="Bouck J."/>
            <person name="Brokstein P."/>
            <person name="Brottier P."/>
            <person name="Burtis K.C."/>
            <person name="Busam D.A."/>
            <person name="Butler H."/>
            <person name="Cadieu E."/>
            <person name="Center A."/>
            <person name="Chandra I."/>
            <person name="Cherry J.M."/>
            <person name="Cawley S."/>
            <person name="Dahlke C."/>
            <person name="Davenport L.B."/>
            <person name="Davies P."/>
            <person name="de Pablos B."/>
            <person name="Delcher A."/>
            <person name="Deng Z."/>
            <person name="Mays A.D."/>
            <person name="Dew I."/>
            <person name="Dietz S.M."/>
            <person name="Dodson K."/>
            <person name="Doup L.E."/>
            <person name="Downes M."/>
            <person name="Dugan-Rocha S."/>
            <person name="Dunkov B.C."/>
            <person name="Dunn P."/>
            <person name="Durbin K.J."/>
            <person name="Evangelista C.C."/>
            <person name="Ferraz C."/>
            <person name="Ferriera S."/>
            <person name="Fleischmann W."/>
            <person name="Fosler C."/>
            <person name="Gabrielian A.E."/>
            <person name="Garg N.S."/>
            <person name="Gelbart W.M."/>
            <person name="Glasser K."/>
            <person name="Glodek A."/>
            <person name="Gong F."/>
            <person name="Gorrell J.H."/>
            <person name="Gu Z."/>
            <person name="Guan P."/>
            <person name="Harris M."/>
            <person name="Harris N.L."/>
            <person name="Harvey D."/>
            <person name="Heiman T.J."/>
            <person name="Hernandez J.R."/>
            <person name="Houck J."/>
            <person name="Hostin D."/>
            <person name="Houston K.A."/>
            <person name="Howland T.J."/>
            <person name="Wei M.H."/>
            <person name="Ibegwam C."/>
            <person name="Jalali M."/>
            <person name="Kalush F."/>
            <person name="Karpen G.H."/>
            <person name="Ke Z."/>
            <person name="Kennison J.A."/>
            <person name="Ketchum K.A."/>
            <person name="Kimmel B.E."/>
            <person name="Kodira C.D."/>
            <person name="Kraft C."/>
            <person name="Kravitz S."/>
            <person name="Kulp D."/>
            <person name="Lai Z."/>
            <person name="Lasko P."/>
            <person name="Lei Y."/>
            <person name="Levitsky A.A."/>
            <person name="Li J."/>
            <person name="Li Z."/>
            <person name="Liang Y."/>
            <person name="Lin X."/>
            <person name="Liu X."/>
            <person name="Mattei B."/>
            <person name="McIntosh T.C."/>
            <person name="McLeod M.P."/>
            <person name="McPherson D."/>
            <person name="Merkulov G."/>
            <person name="Milshina N.V."/>
            <person name="Mobarry C."/>
            <person name="Morris J."/>
            <person name="Moshrefi A."/>
            <person name="Mount S.M."/>
            <person name="Moy M."/>
            <person name="Murphy B."/>
            <person name="Murphy L."/>
            <person name="Muzny D.M."/>
            <person name="Nelson D.L."/>
            <person name="Nelson D.R."/>
            <person name="Nelson K.A."/>
            <person name="Nixon K."/>
            <person name="Nusskern D.R."/>
            <person name="Pacleb J.M."/>
            <person name="Palazzolo M."/>
            <person name="Pittman G.S."/>
            <person name="Pan S."/>
            <person name="Pollard J."/>
            <person name="Puri V."/>
            <person name="Reese M.G."/>
            <person name="Reinert K."/>
            <person name="Remington K."/>
            <person name="Saunders R.D."/>
            <person name="Scheeler F."/>
            <person name="Shen H."/>
            <person name="Shue B.C."/>
            <person name="Siden-Kiamos I."/>
            <person name="Simpson M."/>
            <person name="Skupski M.P."/>
            <person name="Smith T."/>
            <person name="Spier E."/>
            <person name="Spradling A.C."/>
            <person name="Stapleton M."/>
            <person name="Strong R."/>
            <person name="Sun E."/>
            <person name="Svirskas R."/>
            <person name="Tector C."/>
            <person name="Turner R."/>
            <person name="Venter E."/>
            <person name="Wang A.H."/>
            <person name="Wang X."/>
            <person name="Wang Z.Y."/>
            <person name="Wassarman D.A."/>
            <person name="Weinstock G.M."/>
            <person name="Weissenbach J."/>
            <person name="Williams S.M."/>
            <person name="WoodageT"/>
            <person name="Worley K.C."/>
            <person name="Wu D."/>
            <person name="Yang S."/>
            <person name="Yao Q.A."/>
            <person name="Ye J."/>
            <person name="Yeh R.F."/>
            <person name="Zaveri J.S."/>
            <person name="Zhan M."/>
            <person name="Zhang G."/>
            <person name="Zhao Q."/>
            <person name="Zheng L."/>
            <person name="Zheng X.H."/>
            <person name="Zhong F.N."/>
            <person name="Zhong W."/>
            <person name="Zhou X."/>
            <person name="Zhu S."/>
            <person name="Zhu X."/>
            <person name="Smith H.O."/>
            <person name="Gibbs R.A."/>
            <person name="Myers E.W."/>
            <person name="Rubin G.M."/>
            <person name="Venter J.C."/>
        </authorList>
    </citation>
    <scope>NUCLEOTIDE SEQUENCE [LARGE SCALE GENOMIC DNA]</scope>
    <source>
        <strain evidence="11">Berkeley</strain>
    </source>
</reference>
<evidence type="ECO:0000256" key="4">
    <source>
        <dbReference type="ARBA" id="ARBA00023125"/>
    </source>
</evidence>
<feature type="domain" description="Myb/SANT-like DNA-binding" evidence="8">
    <location>
        <begin position="4"/>
        <end position="76"/>
    </location>
</feature>
<protein>
    <recommendedName>
        <fullName evidence="2">Regulatory protein zeste</fullName>
    </recommendedName>
</protein>
<feature type="coiled-coil region" evidence="7">
    <location>
        <begin position="107"/>
        <end position="152"/>
    </location>
</feature>
<accession>A0A0B4KFV4</accession>
<dbReference type="DNASU" id="59128"/>
<dbReference type="KEGG" id="dme:Dmel_CG15107"/>
<sequence length="243" mass="28492">MNRRNKRTSYYQYEVYLDFMEENPPMSANKLSRTQDGKKWKELSDLLNKCSTGPTLSPEEWRKRLNDWKNSTRSKYRRSINSDDKSNAMTPLENRALQIFSLEPNFREGISMRLHELMEEQEELDEEENENLEELVDEEEEEEVQYQQFIAEPHEQANPTIINGHSAAKKLRLDGSSEIIYEALISVADVTSDQSAAKEPSAFYGEKIQEQLKRISDIHEASLHFKIARFKYNNPGFEYVPEL</sequence>
<dbReference type="eggNOG" id="ENOG502T78Z">
    <property type="taxonomic scope" value="Eukaryota"/>
</dbReference>
<dbReference type="GeneID" id="59128"/>
<dbReference type="OMA" id="DIMKWKE"/>
<keyword evidence="5" id="KW-0804">Transcription</keyword>
<keyword evidence="3" id="KW-0805">Transcription regulation</keyword>
<dbReference type="SMR" id="A0A0B4KFV4"/>
<dbReference type="STRING" id="7227.FBpp0304303"/>
<dbReference type="EMBL" id="AE013599">
    <property type="protein sequence ID" value="AGB93614.1"/>
    <property type="molecule type" value="Genomic_DNA"/>
</dbReference>
<reference evidence="9 11" key="6">
    <citation type="journal article" date="2005" name="PLoS Comput. Biol.">
        <title>Combined evidence annotation of transposable elements in genome sequences.</title>
        <authorList>
            <person name="Quesneville H."/>
            <person name="Bergman C.M."/>
            <person name="Andrieu O."/>
            <person name="Autard D."/>
            <person name="Nouaud D."/>
            <person name="Ashburner M."/>
            <person name="Anxolabehere D."/>
        </authorList>
    </citation>
    <scope>NUCLEOTIDE SEQUENCE [LARGE SCALE GENOMIC DNA]</scope>
    <source>
        <strain evidence="11">Berkeley</strain>
    </source>
</reference>
<evidence type="ECO:0000256" key="6">
    <source>
        <dbReference type="ARBA" id="ARBA00025466"/>
    </source>
</evidence>
<dbReference type="InParanoid" id="A0A0B4KFV4"/>
<evidence type="ECO:0000313" key="9">
    <source>
        <dbReference type="EMBL" id="AGB93614.1"/>
    </source>
</evidence>
<reference evidence="9 11" key="3">
    <citation type="journal article" date="2002" name="Genome Biol.">
        <title>Annotation of the Drosophila melanogaster euchromatic genome: a systematic review.</title>
        <authorList>
            <person name="Misra S."/>
            <person name="Crosby M.A."/>
            <person name="Mungall C.J."/>
            <person name="Matthews B.B."/>
            <person name="Campbell K.S."/>
            <person name="Hradecky P."/>
            <person name="Huang Y."/>
            <person name="Kaminker J.S."/>
            <person name="Millburn G.H."/>
            <person name="Prochnik S.E."/>
            <person name="Smith C.D."/>
            <person name="Tupy J.L."/>
            <person name="Whitfied E.J."/>
            <person name="Bayraktaroglu L."/>
            <person name="Berman B.P."/>
            <person name="Bettencourt B.R."/>
            <person name="Celniker S.E."/>
            <person name="de Grey A.D."/>
            <person name="Drysdale R.A."/>
            <person name="Harris N.L."/>
            <person name="Richter J."/>
            <person name="Russo S."/>
            <person name="Schroeder A.J."/>
            <person name="Shu S.Q."/>
            <person name="Stapleton M."/>
            <person name="Yamada C."/>
            <person name="Ashburner M."/>
            <person name="Gelbart W.M."/>
            <person name="Rubin G.M."/>
            <person name="Lewis S.E."/>
        </authorList>
    </citation>
    <scope>GENOME REANNOTATION</scope>
    <source>
        <strain evidence="11">Berkeley</strain>
    </source>
</reference>
<dbReference type="AGR" id="FB:FBgn0041702"/>
<reference evidence="9 11" key="7">
    <citation type="journal article" date="2007" name="Science">
        <title>The Release 5.1 annotation of Drosophila melanogaster heterochromatin.</title>
        <authorList>
            <person name="Smith C.D."/>
            <person name="Shu S."/>
            <person name="Mungall C.J."/>
            <person name="Karpen G.H."/>
        </authorList>
    </citation>
    <scope>NUCLEOTIDE SEQUENCE [LARGE SCALE GENOMIC DNA]</scope>
    <source>
        <strain evidence="11">Berkeley</strain>
    </source>
</reference>
<reference evidence="9 11" key="5">
    <citation type="journal article" date="2002" name="Genome Biol.">
        <title>Heterochromatic sequences in a Drosophila whole-genome shotgun assembly.</title>
        <authorList>
            <person name="Hoskins R.A."/>
            <person name="Smith C.D."/>
            <person name="Carlson J.W."/>
            <person name="Carvalho A.B."/>
            <person name="Halpern A."/>
            <person name="Kaminker J.S."/>
            <person name="Kennedy C."/>
            <person name="Mungall C.J."/>
            <person name="Sullivan B.A."/>
            <person name="Sutton G.G."/>
            <person name="Yasuhara J.C."/>
            <person name="Wakimoto B.T."/>
            <person name="Myers E.W."/>
            <person name="Celniker S.E."/>
            <person name="Rubin G.M."/>
            <person name="Karpen G.H."/>
        </authorList>
    </citation>
    <scope>NUCLEOTIDE SEQUENCE [LARGE SCALE GENOMIC DNA]</scope>
    <source>
        <strain evidence="11">Berkeley</strain>
    </source>
</reference>
<name>A0A0B4KFV4_DROME</name>
<evidence type="ECO:0000256" key="7">
    <source>
        <dbReference type="SAM" id="Coils"/>
    </source>
</evidence>
<dbReference type="OrthoDB" id="8045892at2759"/>
<evidence type="ECO:0000259" key="8">
    <source>
        <dbReference type="Pfam" id="PF13873"/>
    </source>
</evidence>
<comment type="function">
    <text evidence="6">Involved in transvection phenomena (= synapsis-dependent gene expression), where the synaptic pairing of chromosomes carrying genes with which zeste interacts influences the expression of these genes. Zeste binds to DNA and stimulates transcription from a nearby promoter.</text>
</comment>
<dbReference type="InterPro" id="IPR028002">
    <property type="entry name" value="Myb_DNA-bind_5"/>
</dbReference>
<reference evidence="9 11" key="8">
    <citation type="journal article" date="2007" name="Science">
        <title>Sequence finishing and mapping of Drosophila melanogaster heterochromatin.</title>
        <authorList>
            <person name="Hoskins R.A."/>
            <person name="Carlson J.W."/>
            <person name="Kennedy C."/>
            <person name="Acevedo D."/>
            <person name="Evans-Holm M."/>
            <person name="Frise E."/>
            <person name="Wan K.H."/>
            <person name="Park S."/>
            <person name="Mendez-Lago M."/>
            <person name="Rossi F."/>
            <person name="Villasante A."/>
            <person name="Dimitri P."/>
            <person name="Karpen G.H."/>
            <person name="Celniker S.E."/>
        </authorList>
    </citation>
    <scope>NUCLEOTIDE SEQUENCE [LARGE SCALE GENOMIC DNA]</scope>
    <source>
        <strain evidence="11">Berkeley</strain>
    </source>
</reference>
<dbReference type="FlyBase" id="FBgn0041702">
    <property type="gene designation" value="CG15107"/>
</dbReference>
<proteinExistence type="predicted"/>
<dbReference type="RefSeq" id="NP_001261082.1">
    <property type="nucleotide sequence ID" value="NM_001274153.1"/>
</dbReference>